<reference evidence="2 3" key="1">
    <citation type="journal article" date="2014" name="Genome Announc.">
        <title>Complete Genome Sequence of Polychlorinated Biphenyl Degrader Comamonas testosteroni TK102 (NBRC 109938).</title>
        <authorList>
            <person name="Fukuda K."/>
            <person name="Hosoyama A."/>
            <person name="Tsuchikane K."/>
            <person name="Ohji S."/>
            <person name="Yamazoe A."/>
            <person name="Fujita N."/>
            <person name="Shintani M."/>
            <person name="Kimbara K."/>
        </authorList>
    </citation>
    <scope>NUCLEOTIDE SEQUENCE [LARGE SCALE GENOMIC DNA]</scope>
    <source>
        <strain evidence="2">TK102</strain>
    </source>
</reference>
<gene>
    <name evidence="2" type="ORF">O987_06195</name>
</gene>
<keyword evidence="1" id="KW-0472">Membrane</keyword>
<evidence type="ECO:0000256" key="1">
    <source>
        <dbReference type="SAM" id="Phobius"/>
    </source>
</evidence>
<evidence type="ECO:0000313" key="3">
    <source>
        <dbReference type="Proteomes" id="UP000028782"/>
    </source>
</evidence>
<keyword evidence="1" id="KW-1133">Transmembrane helix</keyword>
<sequence length="172" mass="18514">MKLSSYEGPRNGDYVAYVDQLMRASPEYRRTLRSIDGAIQTAVVTPGSQAASPMSQLRSTLQKARDMAEQAQQVPGARTTAAGQAAQRTAAARRPNTAVTKQEAQQRFKAMERQIEAQKAQTGRKPWVSPGSLALIVGGVILSQFIQGFGVLLAIMGLMSAVGGVLRRLQGR</sequence>
<feature type="transmembrane region" description="Helical" evidence="1">
    <location>
        <begin position="152"/>
        <end position="169"/>
    </location>
</feature>
<dbReference type="RefSeq" id="WP_043371138.1">
    <property type="nucleotide sequence ID" value="NZ_CP006704.1"/>
</dbReference>
<accession>A0A076PPW8</accession>
<dbReference type="AlphaFoldDB" id="A0A076PPW8"/>
<organism evidence="2 3">
    <name type="scientific">Comamonas testosteroni TK102</name>
    <dbReference type="NCBI Taxonomy" id="1392005"/>
    <lineage>
        <taxon>Bacteria</taxon>
        <taxon>Pseudomonadati</taxon>
        <taxon>Pseudomonadota</taxon>
        <taxon>Betaproteobacteria</taxon>
        <taxon>Burkholderiales</taxon>
        <taxon>Comamonadaceae</taxon>
        <taxon>Comamonas</taxon>
    </lineage>
</organism>
<dbReference type="Proteomes" id="UP000028782">
    <property type="component" value="Chromosome"/>
</dbReference>
<name>A0A076PPW8_COMTE</name>
<keyword evidence="1" id="KW-0812">Transmembrane</keyword>
<protein>
    <submittedName>
        <fullName evidence="2">Uncharacterized protein</fullName>
    </submittedName>
</protein>
<dbReference type="EMBL" id="CP006704">
    <property type="protein sequence ID" value="AIJ45397.1"/>
    <property type="molecule type" value="Genomic_DNA"/>
</dbReference>
<evidence type="ECO:0000313" key="2">
    <source>
        <dbReference type="EMBL" id="AIJ45397.1"/>
    </source>
</evidence>
<dbReference type="KEGG" id="ctes:O987_06195"/>
<dbReference type="HOGENOM" id="CLU_1486753_0_0_4"/>
<proteinExistence type="predicted"/>